<gene>
    <name evidence="1" type="ORF">LCGC14_2442720</name>
</gene>
<comment type="caution">
    <text evidence="1">The sequence shown here is derived from an EMBL/GenBank/DDBJ whole genome shotgun (WGS) entry which is preliminary data.</text>
</comment>
<organism evidence="1">
    <name type="scientific">marine sediment metagenome</name>
    <dbReference type="NCBI Taxonomy" id="412755"/>
    <lineage>
        <taxon>unclassified sequences</taxon>
        <taxon>metagenomes</taxon>
        <taxon>ecological metagenomes</taxon>
    </lineage>
</organism>
<name>A0A0F9BIM2_9ZZZZ</name>
<dbReference type="AlphaFoldDB" id="A0A0F9BIM2"/>
<dbReference type="EMBL" id="LAZR01037626">
    <property type="protein sequence ID" value="KKL21714.1"/>
    <property type="molecule type" value="Genomic_DNA"/>
</dbReference>
<evidence type="ECO:0000313" key="1">
    <source>
        <dbReference type="EMBL" id="KKL21714.1"/>
    </source>
</evidence>
<accession>A0A0F9BIM2</accession>
<sequence length="89" mass="10033">MKAVDILNVWIEHKAGRASVELMNHGVHLAYNEIRCCQTALKRIADMTDMACLDTNRAVPWIGDMARAVLRGDNMTIEALVKETERHAK</sequence>
<reference evidence="1" key="1">
    <citation type="journal article" date="2015" name="Nature">
        <title>Complex archaea that bridge the gap between prokaryotes and eukaryotes.</title>
        <authorList>
            <person name="Spang A."/>
            <person name="Saw J.H."/>
            <person name="Jorgensen S.L."/>
            <person name="Zaremba-Niedzwiedzka K."/>
            <person name="Martijn J."/>
            <person name="Lind A.E."/>
            <person name="van Eijk R."/>
            <person name="Schleper C."/>
            <person name="Guy L."/>
            <person name="Ettema T.J."/>
        </authorList>
    </citation>
    <scope>NUCLEOTIDE SEQUENCE</scope>
</reference>
<protein>
    <submittedName>
        <fullName evidence="1">Uncharacterized protein</fullName>
    </submittedName>
</protein>
<proteinExistence type="predicted"/>